<evidence type="ECO:0000313" key="2">
    <source>
        <dbReference type="Proteomes" id="UP000324222"/>
    </source>
</evidence>
<sequence length="76" mass="8788">MKRIEGNGKKTEEVTMTEAELFQQRCSDTPRQGTAPSHWLAPRLFPIRLIKRNKGCPAEFACERTNSDSCRHTLRR</sequence>
<reference evidence="1 2" key="1">
    <citation type="submission" date="2019-05" db="EMBL/GenBank/DDBJ databases">
        <title>Another draft genome of Portunus trituberculatus and its Hox gene families provides insights of decapod evolution.</title>
        <authorList>
            <person name="Jeong J.-H."/>
            <person name="Song I."/>
            <person name="Kim S."/>
            <person name="Choi T."/>
            <person name="Kim D."/>
            <person name="Ryu S."/>
            <person name="Kim W."/>
        </authorList>
    </citation>
    <scope>NUCLEOTIDE SEQUENCE [LARGE SCALE GENOMIC DNA]</scope>
    <source>
        <tissue evidence="1">Muscle</tissue>
    </source>
</reference>
<dbReference type="AlphaFoldDB" id="A0A5B7FTR3"/>
<accession>A0A5B7FTR3</accession>
<dbReference type="Proteomes" id="UP000324222">
    <property type="component" value="Unassembled WGS sequence"/>
</dbReference>
<evidence type="ECO:0000313" key="1">
    <source>
        <dbReference type="EMBL" id="MPC48343.1"/>
    </source>
</evidence>
<dbReference type="EMBL" id="VSRR010008238">
    <property type="protein sequence ID" value="MPC48343.1"/>
    <property type="molecule type" value="Genomic_DNA"/>
</dbReference>
<comment type="caution">
    <text evidence="1">The sequence shown here is derived from an EMBL/GenBank/DDBJ whole genome shotgun (WGS) entry which is preliminary data.</text>
</comment>
<protein>
    <submittedName>
        <fullName evidence="1">Uncharacterized protein</fullName>
    </submittedName>
</protein>
<keyword evidence="2" id="KW-1185">Reference proteome</keyword>
<name>A0A5B7FTR3_PORTR</name>
<gene>
    <name evidence="1" type="ORF">E2C01_042112</name>
</gene>
<organism evidence="1 2">
    <name type="scientific">Portunus trituberculatus</name>
    <name type="common">Swimming crab</name>
    <name type="synonym">Neptunus trituberculatus</name>
    <dbReference type="NCBI Taxonomy" id="210409"/>
    <lineage>
        <taxon>Eukaryota</taxon>
        <taxon>Metazoa</taxon>
        <taxon>Ecdysozoa</taxon>
        <taxon>Arthropoda</taxon>
        <taxon>Crustacea</taxon>
        <taxon>Multicrustacea</taxon>
        <taxon>Malacostraca</taxon>
        <taxon>Eumalacostraca</taxon>
        <taxon>Eucarida</taxon>
        <taxon>Decapoda</taxon>
        <taxon>Pleocyemata</taxon>
        <taxon>Brachyura</taxon>
        <taxon>Eubrachyura</taxon>
        <taxon>Portunoidea</taxon>
        <taxon>Portunidae</taxon>
        <taxon>Portuninae</taxon>
        <taxon>Portunus</taxon>
    </lineage>
</organism>
<proteinExistence type="predicted"/>